<dbReference type="Gene3D" id="3.40.190.10">
    <property type="entry name" value="Periplasmic binding protein-like II"/>
    <property type="match status" value="2"/>
</dbReference>
<dbReference type="InterPro" id="IPR001638">
    <property type="entry name" value="Solute-binding_3/MltF_N"/>
</dbReference>
<keyword evidence="3" id="KW-0732">Signal</keyword>
<protein>
    <submittedName>
        <fullName evidence="5">Antigenic protein</fullName>
    </submittedName>
</protein>
<dbReference type="SUPFAM" id="SSF53850">
    <property type="entry name" value="Periplasmic binding protein-like II"/>
    <property type="match status" value="1"/>
</dbReference>
<feature type="domain" description="Solute-binding protein family 3/N-terminal" evidence="4">
    <location>
        <begin position="21"/>
        <end position="244"/>
    </location>
</feature>
<dbReference type="AlphaFoldDB" id="A7I0J3"/>
<evidence type="ECO:0000313" key="5">
    <source>
        <dbReference type="EMBL" id="ABS51493.1"/>
    </source>
</evidence>
<dbReference type="PANTHER" id="PTHR30085">
    <property type="entry name" value="AMINO ACID ABC TRANSPORTER PERMEASE"/>
    <property type="match status" value="1"/>
</dbReference>
<organism evidence="5 6">
    <name type="scientific">Campylobacter hominis (strain ATCC BAA-381 / DSM 21671 / CCUG 45161 / LMG 19568 / NCTC 13146 / CH001A)</name>
    <dbReference type="NCBI Taxonomy" id="360107"/>
    <lineage>
        <taxon>Bacteria</taxon>
        <taxon>Pseudomonadati</taxon>
        <taxon>Campylobacterota</taxon>
        <taxon>Epsilonproteobacteria</taxon>
        <taxon>Campylobacterales</taxon>
        <taxon>Campylobacteraceae</taxon>
        <taxon>Campylobacter</taxon>
    </lineage>
</organism>
<evidence type="ECO:0000259" key="4">
    <source>
        <dbReference type="SMART" id="SM00062"/>
    </source>
</evidence>
<dbReference type="SMART" id="SM00062">
    <property type="entry name" value="PBPb"/>
    <property type="match status" value="1"/>
</dbReference>
<dbReference type="Proteomes" id="UP000002407">
    <property type="component" value="Chromosome"/>
</dbReference>
<dbReference type="CDD" id="cd13694">
    <property type="entry name" value="PBP2_Cysteine"/>
    <property type="match status" value="1"/>
</dbReference>
<sequence length="266" mass="29494">MLICSCFAFGSTLEEIKQSKVIKIGVRLNLPPFSNQNEHGEFEGFEISLAKAIGASILGKNGEIQLVGLNAKDRIPYLQNGTVDLILANFSKTEERAKSVDFATPYLSNTQGILTKKSENIRSISQLAGKKILFIKGTTTDDYLKANAAKLGITPVECQSVNKCFQSLQKGEADGYMHTSILIAFLQLLDDNIEMGIQNIGSIEFICPGVKKGNEALLEAVNASIYNLSKSNFFKDAYNNTFEPFYKGTVERKYLLLDDLYRLMFN</sequence>
<dbReference type="eggNOG" id="COG0834">
    <property type="taxonomic scope" value="Bacteria"/>
</dbReference>
<dbReference type="GO" id="GO:0006865">
    <property type="term" value="P:amino acid transport"/>
    <property type="evidence" value="ECO:0007669"/>
    <property type="project" value="TreeGrafter"/>
</dbReference>
<evidence type="ECO:0000313" key="6">
    <source>
        <dbReference type="Proteomes" id="UP000002407"/>
    </source>
</evidence>
<dbReference type="GO" id="GO:0005576">
    <property type="term" value="C:extracellular region"/>
    <property type="evidence" value="ECO:0007669"/>
    <property type="project" value="TreeGrafter"/>
</dbReference>
<dbReference type="PANTHER" id="PTHR30085:SF6">
    <property type="entry name" value="ABC TRANSPORTER GLUTAMINE-BINDING PROTEIN GLNH"/>
    <property type="match status" value="1"/>
</dbReference>
<reference evidence="6" key="1">
    <citation type="submission" date="2007-07" db="EMBL/GenBank/DDBJ databases">
        <title>Complete genome sequence of Campylobacter hominis ATCC BAA-381, a commensal isolated from the human gastrointestinal tract.</title>
        <authorList>
            <person name="Fouts D.E."/>
            <person name="Mongodin E.F."/>
            <person name="Puiu D."/>
            <person name="Sebastian Y."/>
            <person name="Miller W.G."/>
            <person name="Mandrell R.E."/>
            <person name="Nelson K.E."/>
        </authorList>
    </citation>
    <scope>NUCLEOTIDE SEQUENCE [LARGE SCALE GENOMIC DNA]</scope>
    <source>
        <strain evidence="6">ATCC BAA-381 / LMG 19568 / NCTC 13146 / CH001A</strain>
    </source>
</reference>
<dbReference type="RefSeq" id="WP_012108318.1">
    <property type="nucleotide sequence ID" value="NC_009714.1"/>
</dbReference>
<dbReference type="OrthoDB" id="5363083at2"/>
<dbReference type="GO" id="GO:0030288">
    <property type="term" value="C:outer membrane-bounded periplasmic space"/>
    <property type="evidence" value="ECO:0007669"/>
    <property type="project" value="TreeGrafter"/>
</dbReference>
<comment type="similarity">
    <text evidence="1">Belongs to the bacterial solute-binding protein 3 family.</text>
</comment>
<dbReference type="HOGENOM" id="CLU_019602_18_4_7"/>
<evidence type="ECO:0000256" key="1">
    <source>
        <dbReference type="ARBA" id="ARBA00010333"/>
    </source>
</evidence>
<gene>
    <name evidence="5" type="ordered locus">CHAB381_0438</name>
</gene>
<keyword evidence="6" id="KW-1185">Reference proteome</keyword>
<dbReference type="Pfam" id="PF00497">
    <property type="entry name" value="SBP_bac_3"/>
    <property type="match status" value="1"/>
</dbReference>
<evidence type="ECO:0000256" key="2">
    <source>
        <dbReference type="ARBA" id="ARBA00022448"/>
    </source>
</evidence>
<keyword evidence="2" id="KW-0813">Transport</keyword>
<dbReference type="KEGG" id="cha:CHAB381_0438"/>
<name>A7I0J3_CAMHC</name>
<dbReference type="EMBL" id="CP000776">
    <property type="protein sequence ID" value="ABS51493.1"/>
    <property type="molecule type" value="Genomic_DNA"/>
</dbReference>
<evidence type="ECO:0000256" key="3">
    <source>
        <dbReference type="ARBA" id="ARBA00022729"/>
    </source>
</evidence>
<accession>A7I0J3</accession>
<proteinExistence type="inferred from homology"/>
<dbReference type="InterPro" id="IPR051455">
    <property type="entry name" value="Bact_solute-bind_prot3"/>
</dbReference>
<dbReference type="STRING" id="360107.CHAB381_0438"/>